<feature type="domain" description="DUF2169" evidence="1">
    <location>
        <begin position="21"/>
        <end position="313"/>
    </location>
</feature>
<gene>
    <name evidence="2" type="ORF">FHW16_004693</name>
</gene>
<proteinExistence type="predicted"/>
<sequence length="340" mass="37610">MWDVNNRTPFSEQGYFVRDRHGAEHWVVAVRATFAVQRDGLVALADAQGPVRLAPTYRKDDAAELTAETDISPFRPQTDFTVQGFACAPDMAAVRRLPIRVSVNSLHKNAVVFGQRHLKVSRNGAAVSEPDEFGGIALTWKNSLGGADPFDRREDAEPLSNNPIGTGWTAAWGKLPLGSEMALPLIEDPKNLIRYDRPLPKPHGFGPLQPAWEPRRSHAGTYDEKWRATKAPLLPDDFSDRFYQAASQDQILDLKGGETVEAEGLHPDGIFSFRLPQIVLRATTWIGQSAVETRFRLIAVSLNAKDKMVDMVWNTTVPCNGRDTAIRNCSVIVKQMAGVA</sequence>
<dbReference type="Pfam" id="PF09937">
    <property type="entry name" value="DUF2169"/>
    <property type="match status" value="1"/>
</dbReference>
<protein>
    <recommendedName>
        <fullName evidence="1">DUF2169 domain-containing protein</fullName>
    </recommendedName>
</protein>
<dbReference type="Proteomes" id="UP000549052">
    <property type="component" value="Unassembled WGS sequence"/>
</dbReference>
<dbReference type="RefSeq" id="WP_182551574.1">
    <property type="nucleotide sequence ID" value="NZ_JACGXN010000010.1"/>
</dbReference>
<evidence type="ECO:0000259" key="1">
    <source>
        <dbReference type="Pfam" id="PF09937"/>
    </source>
</evidence>
<accession>A0A839ERY4</accession>
<comment type="caution">
    <text evidence="2">The sequence shown here is derived from an EMBL/GenBank/DDBJ whole genome shotgun (WGS) entry which is preliminary data.</text>
</comment>
<name>A0A839ERY4_9HYPH</name>
<dbReference type="AlphaFoldDB" id="A0A839ERY4"/>
<dbReference type="EMBL" id="JACGXN010000010">
    <property type="protein sequence ID" value="MBA8880958.1"/>
    <property type="molecule type" value="Genomic_DNA"/>
</dbReference>
<evidence type="ECO:0000313" key="2">
    <source>
        <dbReference type="EMBL" id="MBA8880958.1"/>
    </source>
</evidence>
<dbReference type="InterPro" id="IPR018683">
    <property type="entry name" value="DUF2169"/>
</dbReference>
<keyword evidence="3" id="KW-1185">Reference proteome</keyword>
<reference evidence="2 3" key="1">
    <citation type="submission" date="2020-07" db="EMBL/GenBank/DDBJ databases">
        <title>Genomic Encyclopedia of Type Strains, Phase IV (KMG-V): Genome sequencing to study the core and pangenomes of soil and plant-associated prokaryotes.</title>
        <authorList>
            <person name="Whitman W."/>
        </authorList>
    </citation>
    <scope>NUCLEOTIDE SEQUENCE [LARGE SCALE GENOMIC DNA]</scope>
    <source>
        <strain evidence="2 3">AN3</strain>
    </source>
</reference>
<evidence type="ECO:0000313" key="3">
    <source>
        <dbReference type="Proteomes" id="UP000549052"/>
    </source>
</evidence>
<organism evidence="2 3">
    <name type="scientific">Phyllobacterium myrsinacearum</name>
    <dbReference type="NCBI Taxonomy" id="28101"/>
    <lineage>
        <taxon>Bacteria</taxon>
        <taxon>Pseudomonadati</taxon>
        <taxon>Pseudomonadota</taxon>
        <taxon>Alphaproteobacteria</taxon>
        <taxon>Hyphomicrobiales</taxon>
        <taxon>Phyllobacteriaceae</taxon>
        <taxon>Phyllobacterium</taxon>
    </lineage>
</organism>